<protein>
    <submittedName>
        <fullName evidence="2">Uncharacterized protein</fullName>
    </submittedName>
</protein>
<organism evidence="2">
    <name type="scientific">Triticum urartu</name>
    <name type="common">Red wild einkorn</name>
    <name type="synonym">Crithodium urartu</name>
    <dbReference type="NCBI Taxonomy" id="4572"/>
    <lineage>
        <taxon>Eukaryota</taxon>
        <taxon>Viridiplantae</taxon>
        <taxon>Streptophyta</taxon>
        <taxon>Embryophyta</taxon>
        <taxon>Tracheophyta</taxon>
        <taxon>Spermatophyta</taxon>
        <taxon>Magnoliopsida</taxon>
        <taxon>Liliopsida</taxon>
        <taxon>Poales</taxon>
        <taxon>Poaceae</taxon>
        <taxon>BOP clade</taxon>
        <taxon>Pooideae</taxon>
        <taxon>Triticodae</taxon>
        <taxon>Triticeae</taxon>
        <taxon>Triticinae</taxon>
        <taxon>Triticum</taxon>
    </lineage>
</organism>
<dbReference type="AlphaFoldDB" id="M7ZFP5"/>
<evidence type="ECO:0000256" key="1">
    <source>
        <dbReference type="SAM" id="MobiDB-lite"/>
    </source>
</evidence>
<proteinExistence type="predicted"/>
<feature type="region of interest" description="Disordered" evidence="1">
    <location>
        <begin position="15"/>
        <end position="37"/>
    </location>
</feature>
<name>M7ZFP5_TRIUA</name>
<sequence>MAAAGVNILLHGLPNRGSPKSLATERHEAARPRPIEIESMPAATPTYVMSFSRPDPKRLLLHRLTSPSIALGGSMGRGGMVAGHAGSSGRAEQRRVPTPWGWLWVEFSSVQFRAPLGVSNLSAFQRKLRYGA</sequence>
<accession>M7ZFP5</accession>
<dbReference type="EMBL" id="KD126943">
    <property type="protein sequence ID" value="EMS58897.1"/>
    <property type="molecule type" value="Genomic_DNA"/>
</dbReference>
<feature type="compositionally biased region" description="Basic and acidic residues" evidence="1">
    <location>
        <begin position="23"/>
        <end position="36"/>
    </location>
</feature>
<reference evidence="2" key="1">
    <citation type="journal article" date="2013" name="Nature">
        <title>Draft genome of the wheat A-genome progenitor Triticum urartu.</title>
        <authorList>
            <person name="Ling H.Q."/>
            <person name="Zhao S."/>
            <person name="Liu D."/>
            <person name="Wang J."/>
            <person name="Sun H."/>
            <person name="Zhang C."/>
            <person name="Fan H."/>
            <person name="Li D."/>
            <person name="Dong L."/>
            <person name="Tao Y."/>
            <person name="Gao C."/>
            <person name="Wu H."/>
            <person name="Li Y."/>
            <person name="Cui Y."/>
            <person name="Guo X."/>
            <person name="Zheng S."/>
            <person name="Wang B."/>
            <person name="Yu K."/>
            <person name="Liang Q."/>
            <person name="Yang W."/>
            <person name="Lou X."/>
            <person name="Chen J."/>
            <person name="Feng M."/>
            <person name="Jian J."/>
            <person name="Zhang X."/>
            <person name="Luo G."/>
            <person name="Jiang Y."/>
            <person name="Liu J."/>
            <person name="Wang Z."/>
            <person name="Sha Y."/>
            <person name="Zhang B."/>
            <person name="Wu H."/>
            <person name="Tang D."/>
            <person name="Shen Q."/>
            <person name="Xue P."/>
            <person name="Zou S."/>
            <person name="Wang X."/>
            <person name="Liu X."/>
            <person name="Wang F."/>
            <person name="Yang Y."/>
            <person name="An X."/>
            <person name="Dong Z."/>
            <person name="Zhang K."/>
            <person name="Zhang X."/>
            <person name="Luo M.C."/>
            <person name="Dvorak J."/>
            <person name="Tong Y."/>
            <person name="Wang J."/>
            <person name="Yang H."/>
            <person name="Li Z."/>
            <person name="Wang D."/>
            <person name="Zhang A."/>
            <person name="Wang J."/>
        </authorList>
    </citation>
    <scope>NUCLEOTIDE SEQUENCE</scope>
</reference>
<evidence type="ECO:0000313" key="2">
    <source>
        <dbReference type="EMBL" id="EMS58897.1"/>
    </source>
</evidence>
<gene>
    <name evidence="2" type="ORF">TRIUR3_27845</name>
</gene>